<dbReference type="EMBL" id="UIDG01000348">
    <property type="protein sequence ID" value="SUS07316.1"/>
    <property type="molecule type" value="Genomic_DNA"/>
</dbReference>
<evidence type="ECO:0000313" key="1">
    <source>
        <dbReference type="EMBL" id="SUS07316.1"/>
    </source>
</evidence>
<name>A0A380TG88_9ZZZZ</name>
<gene>
    <name evidence="1" type="ORF">DF3PB_4110002</name>
</gene>
<sequence>MAKHLGWRMVAVALTASLPLLSACSSDDKSKSEVPAPAVVPATAQPETVIAESYAETEATVQAIDRKTRTVTLRMADGRTETLQAPADADLTKVKKNDIVILGAFQRVSVQALPPGSAPLGVRREVATMKAEPGETPGRAAAERPVVVTEVAAVDAINNTVTLRNAGGEVKTLNVRNYENQQKLKTLKIGDLVQIEVIEAGGVQLKPKPKAQPTK</sequence>
<proteinExistence type="predicted"/>
<reference evidence="1" key="1">
    <citation type="submission" date="2018-07" db="EMBL/GenBank/DDBJ databases">
        <authorList>
            <person name="Quirk P.G."/>
            <person name="Krulwich T.A."/>
        </authorList>
    </citation>
    <scope>NUCLEOTIDE SEQUENCE</scope>
</reference>
<evidence type="ECO:0008006" key="2">
    <source>
        <dbReference type="Google" id="ProtNLM"/>
    </source>
</evidence>
<dbReference type="AlphaFoldDB" id="A0A380TG88"/>
<organism evidence="1">
    <name type="scientific">metagenome</name>
    <dbReference type="NCBI Taxonomy" id="256318"/>
    <lineage>
        <taxon>unclassified sequences</taxon>
        <taxon>metagenomes</taxon>
    </lineage>
</organism>
<protein>
    <recommendedName>
        <fullName evidence="2">DUF5666 domain-containing protein</fullName>
    </recommendedName>
</protein>
<dbReference type="PROSITE" id="PS51257">
    <property type="entry name" value="PROKAR_LIPOPROTEIN"/>
    <property type="match status" value="1"/>
</dbReference>
<accession>A0A380TG88</accession>